<dbReference type="EMBL" id="CM029039">
    <property type="protein sequence ID" value="KAG2639645.1"/>
    <property type="molecule type" value="Genomic_DNA"/>
</dbReference>
<evidence type="ECO:0000259" key="1">
    <source>
        <dbReference type="Pfam" id="PF12937"/>
    </source>
</evidence>
<name>A0A8T0VXG8_PANVG</name>
<dbReference type="SUPFAM" id="SSF81383">
    <property type="entry name" value="F-box domain"/>
    <property type="match status" value="1"/>
</dbReference>
<proteinExistence type="predicted"/>
<accession>A0A8T0VXG8</accession>
<sequence length="181" mass="20493">MEEIVEEILLRIPPDKPAHLVRAALVCKAWRRTLSDPGFLRRYRGFHRAPPLLGYLHNLCHETGGTSLAFVPTTAASPFPPPLPLDDRGSYWALDCRHGRVLLDAFQRHLLVWDPITGDRKELSVPSSPPHSYSGTYSESDNCIYKWLRQDTANGTGGWEKHMVTELETLLPRLLRAQGMN</sequence>
<dbReference type="InterPro" id="IPR036047">
    <property type="entry name" value="F-box-like_dom_sf"/>
</dbReference>
<dbReference type="PANTHER" id="PTHR32133">
    <property type="entry name" value="OS07G0120400 PROTEIN"/>
    <property type="match status" value="1"/>
</dbReference>
<feature type="domain" description="F-box" evidence="1">
    <location>
        <begin position="4"/>
        <end position="40"/>
    </location>
</feature>
<evidence type="ECO:0000313" key="2">
    <source>
        <dbReference type="EMBL" id="KAG2639645.1"/>
    </source>
</evidence>
<evidence type="ECO:0000313" key="3">
    <source>
        <dbReference type="Proteomes" id="UP000823388"/>
    </source>
</evidence>
<dbReference type="Proteomes" id="UP000823388">
    <property type="component" value="Chromosome 2K"/>
</dbReference>
<dbReference type="Gene3D" id="1.20.1280.50">
    <property type="match status" value="1"/>
</dbReference>
<comment type="caution">
    <text evidence="2">The sequence shown here is derived from an EMBL/GenBank/DDBJ whole genome shotgun (WGS) entry which is preliminary data.</text>
</comment>
<dbReference type="InterPro" id="IPR001810">
    <property type="entry name" value="F-box_dom"/>
</dbReference>
<organism evidence="2 3">
    <name type="scientific">Panicum virgatum</name>
    <name type="common">Blackwell switchgrass</name>
    <dbReference type="NCBI Taxonomy" id="38727"/>
    <lineage>
        <taxon>Eukaryota</taxon>
        <taxon>Viridiplantae</taxon>
        <taxon>Streptophyta</taxon>
        <taxon>Embryophyta</taxon>
        <taxon>Tracheophyta</taxon>
        <taxon>Spermatophyta</taxon>
        <taxon>Magnoliopsida</taxon>
        <taxon>Liliopsida</taxon>
        <taxon>Poales</taxon>
        <taxon>Poaceae</taxon>
        <taxon>PACMAD clade</taxon>
        <taxon>Panicoideae</taxon>
        <taxon>Panicodae</taxon>
        <taxon>Paniceae</taxon>
        <taxon>Panicinae</taxon>
        <taxon>Panicum</taxon>
        <taxon>Panicum sect. Hiantes</taxon>
    </lineage>
</organism>
<dbReference type="AlphaFoldDB" id="A0A8T0VXG8"/>
<dbReference type="Pfam" id="PF12937">
    <property type="entry name" value="F-box-like"/>
    <property type="match status" value="1"/>
</dbReference>
<reference evidence="2" key="1">
    <citation type="submission" date="2020-05" db="EMBL/GenBank/DDBJ databases">
        <title>WGS assembly of Panicum virgatum.</title>
        <authorList>
            <person name="Lovell J.T."/>
            <person name="Jenkins J."/>
            <person name="Shu S."/>
            <person name="Juenger T.E."/>
            <person name="Schmutz J."/>
        </authorList>
    </citation>
    <scope>NUCLEOTIDE SEQUENCE</scope>
    <source>
        <strain evidence="2">AP13</strain>
    </source>
</reference>
<protein>
    <recommendedName>
        <fullName evidence="1">F-box domain-containing protein</fullName>
    </recommendedName>
</protein>
<gene>
    <name evidence="2" type="ORF">PVAP13_2KG186600</name>
</gene>
<dbReference type="PANTHER" id="PTHR32133:SF408">
    <property type="entry name" value="OS07G0120400 PROTEIN"/>
    <property type="match status" value="1"/>
</dbReference>
<keyword evidence="3" id="KW-1185">Reference proteome</keyword>